<evidence type="ECO:0000259" key="2">
    <source>
        <dbReference type="Pfam" id="PF13952"/>
    </source>
</evidence>
<reference evidence="3 4" key="1">
    <citation type="submission" date="2019-08" db="EMBL/GenBank/DDBJ databases">
        <title>Draft genome sequences of two oriental melons (Cucumis melo L. var makuwa).</title>
        <authorList>
            <person name="Kwon S.-Y."/>
        </authorList>
    </citation>
    <scope>NUCLEOTIDE SEQUENCE [LARGE SCALE GENOMIC DNA]</scope>
    <source>
        <strain evidence="4">cv. Chang Bougi</strain>
        <tissue evidence="3">Leaf</tissue>
    </source>
</reference>
<gene>
    <name evidence="3" type="ORF">E5676_scaffold1676G00080</name>
</gene>
<dbReference type="EMBL" id="SSTD01006702">
    <property type="protein sequence ID" value="TYK19771.1"/>
    <property type="molecule type" value="Genomic_DNA"/>
</dbReference>
<dbReference type="Pfam" id="PF13952">
    <property type="entry name" value="DUF4216"/>
    <property type="match status" value="1"/>
</dbReference>
<evidence type="ECO:0000313" key="3">
    <source>
        <dbReference type="EMBL" id="TYK19771.1"/>
    </source>
</evidence>
<comment type="caution">
    <text evidence="3">The sequence shown here is derived from an EMBL/GenBank/DDBJ whole genome shotgun (WGS) entry which is preliminary data.</text>
</comment>
<feature type="domain" description="DUF4216" evidence="2">
    <location>
        <begin position="22"/>
        <end position="93"/>
    </location>
</feature>
<feature type="compositionally biased region" description="Polar residues" evidence="1">
    <location>
        <begin position="513"/>
        <end position="528"/>
    </location>
</feature>
<dbReference type="Proteomes" id="UP000321947">
    <property type="component" value="Unassembled WGS sequence"/>
</dbReference>
<accession>A0A5D3D878</accession>
<organism evidence="3 4">
    <name type="scientific">Cucumis melo var. makuwa</name>
    <name type="common">Oriental melon</name>
    <dbReference type="NCBI Taxonomy" id="1194695"/>
    <lineage>
        <taxon>Eukaryota</taxon>
        <taxon>Viridiplantae</taxon>
        <taxon>Streptophyta</taxon>
        <taxon>Embryophyta</taxon>
        <taxon>Tracheophyta</taxon>
        <taxon>Spermatophyta</taxon>
        <taxon>Magnoliopsida</taxon>
        <taxon>eudicotyledons</taxon>
        <taxon>Gunneridae</taxon>
        <taxon>Pentapetalae</taxon>
        <taxon>rosids</taxon>
        <taxon>fabids</taxon>
        <taxon>Cucurbitales</taxon>
        <taxon>Cucurbitaceae</taxon>
        <taxon>Benincaseae</taxon>
        <taxon>Cucumis</taxon>
    </lineage>
</organism>
<feature type="region of interest" description="Disordered" evidence="1">
    <location>
        <begin position="513"/>
        <end position="532"/>
    </location>
</feature>
<evidence type="ECO:0000313" key="4">
    <source>
        <dbReference type="Proteomes" id="UP000321947"/>
    </source>
</evidence>
<proteinExistence type="predicted"/>
<protein>
    <recommendedName>
        <fullName evidence="2">DUF4216 domain-containing protein</fullName>
    </recommendedName>
</protein>
<sequence>MAYGETKADETNYYGVLQEVLDLEYPKCRRVCLFKCNWFDTDVKKNKFRYDLGFKTINASHFWYTDDPYILATQAVQVFYINDPKLHSNWKIVQIVPNKQVWDVPKVEELEDDRLELLEASSSIGVDESIHDIHFVEAIDHGEIDNQDQSPIDDNFINDEPEQLESSDLDDQAQLALTEVEQTNTLLVDPSTPSERGVREYGRNIELDKFVEKHGKVKIEINEEEGKPVTTFAPKIALGIGTAVRNTIPLSCENWKAVLMDVKKLVIDRLEYHRLNSCDFISVDSLNVDSIEGHNQVSGKGFPTTGPRIEAGNVVIHRGLYTPMPGCSVYSSYVNGLCCELELYVDGLKSLKVRYVVVYCLDIVYGVMSWKDCVSFGITRLIRASFGITRLIRASFGITRLICVFFGITRLIGVRVQRGADRRETRRMRGGHMDAFGFLYASADKKKKGCDVDEVEVFHETNFREKENWINDKAKDAYLEMKRIIAESTKAGVLTISSAKACEIVLGSRSMQTVNPKSGESLGSNVSSTREKEKNEMAYLKEVNEKLTHELAKWEQRWNDIKKKLDLGVEGEEEEEDNAPSNT</sequence>
<dbReference type="PANTHER" id="PTHR48258">
    <property type="entry name" value="DUF4218 DOMAIN-CONTAINING PROTEIN-RELATED"/>
    <property type="match status" value="1"/>
</dbReference>
<name>A0A5D3D878_CUCMM</name>
<dbReference type="PANTHER" id="PTHR48258:SF6">
    <property type="entry name" value="LEUCINE-RICH REPEAT DOMAIN, L DOMAIN-CONTAINING PROTEIN"/>
    <property type="match status" value="1"/>
</dbReference>
<evidence type="ECO:0000256" key="1">
    <source>
        <dbReference type="SAM" id="MobiDB-lite"/>
    </source>
</evidence>
<dbReference type="InterPro" id="IPR025312">
    <property type="entry name" value="DUF4216"/>
</dbReference>
<dbReference type="AlphaFoldDB" id="A0A5D3D878"/>